<feature type="domain" description="RRM" evidence="7">
    <location>
        <begin position="526"/>
        <end position="615"/>
    </location>
</feature>
<dbReference type="EMBL" id="KN822049">
    <property type="protein sequence ID" value="KIM61720.1"/>
    <property type="molecule type" value="Genomic_DNA"/>
</dbReference>
<feature type="compositionally biased region" description="Acidic residues" evidence="6">
    <location>
        <begin position="744"/>
        <end position="753"/>
    </location>
</feature>
<protein>
    <recommendedName>
        <fullName evidence="7">RRM domain-containing protein</fullName>
    </recommendedName>
</protein>
<dbReference type="GO" id="GO:0003729">
    <property type="term" value="F:mRNA binding"/>
    <property type="evidence" value="ECO:0007669"/>
    <property type="project" value="TreeGrafter"/>
</dbReference>
<dbReference type="Pfam" id="PF00076">
    <property type="entry name" value="RRM_1"/>
    <property type="match status" value="5"/>
</dbReference>
<reference evidence="9" key="2">
    <citation type="submission" date="2015-01" db="EMBL/GenBank/DDBJ databases">
        <title>Evolutionary Origins and Diversification of the Mycorrhizal Mutualists.</title>
        <authorList>
            <consortium name="DOE Joint Genome Institute"/>
            <consortium name="Mycorrhizal Genomics Consortium"/>
            <person name="Kohler A."/>
            <person name="Kuo A."/>
            <person name="Nagy L.G."/>
            <person name="Floudas D."/>
            <person name="Copeland A."/>
            <person name="Barry K.W."/>
            <person name="Cichocki N."/>
            <person name="Veneault-Fourrey C."/>
            <person name="LaButti K."/>
            <person name="Lindquist E.A."/>
            <person name="Lipzen A."/>
            <person name="Lundell T."/>
            <person name="Morin E."/>
            <person name="Murat C."/>
            <person name="Riley R."/>
            <person name="Ohm R."/>
            <person name="Sun H."/>
            <person name="Tunlid A."/>
            <person name="Henrissat B."/>
            <person name="Grigoriev I.V."/>
            <person name="Hibbett D.S."/>
            <person name="Martin F."/>
        </authorList>
    </citation>
    <scope>NUCLEOTIDE SEQUENCE [LARGE SCALE GENOMIC DNA]</scope>
    <source>
        <strain evidence="9">Foug A</strain>
    </source>
</reference>
<dbReference type="STRING" id="1036808.A0A0C3DM35"/>
<feature type="domain" description="RRM" evidence="7">
    <location>
        <begin position="407"/>
        <end position="479"/>
    </location>
</feature>
<organism evidence="8 9">
    <name type="scientific">Scleroderma citrinum Foug A</name>
    <dbReference type="NCBI Taxonomy" id="1036808"/>
    <lineage>
        <taxon>Eukaryota</taxon>
        <taxon>Fungi</taxon>
        <taxon>Dikarya</taxon>
        <taxon>Basidiomycota</taxon>
        <taxon>Agaricomycotina</taxon>
        <taxon>Agaricomycetes</taxon>
        <taxon>Agaricomycetidae</taxon>
        <taxon>Boletales</taxon>
        <taxon>Sclerodermatineae</taxon>
        <taxon>Sclerodermataceae</taxon>
        <taxon>Scleroderma</taxon>
    </lineage>
</organism>
<dbReference type="SUPFAM" id="SSF54928">
    <property type="entry name" value="RNA-binding domain, RBD"/>
    <property type="match status" value="3"/>
</dbReference>
<evidence type="ECO:0000313" key="8">
    <source>
        <dbReference type="EMBL" id="KIM61720.1"/>
    </source>
</evidence>
<evidence type="ECO:0000256" key="3">
    <source>
        <dbReference type="ARBA" id="ARBA00022884"/>
    </source>
</evidence>
<accession>A0A0C3DM35</accession>
<dbReference type="PANTHER" id="PTHR48039">
    <property type="entry name" value="RNA-BINDING MOTIF PROTEIN 14B"/>
    <property type="match status" value="1"/>
</dbReference>
<dbReference type="InterPro" id="IPR035979">
    <property type="entry name" value="RBD_domain_sf"/>
</dbReference>
<dbReference type="AlphaFoldDB" id="A0A0C3DM35"/>
<dbReference type="GO" id="GO:0005730">
    <property type="term" value="C:nucleolus"/>
    <property type="evidence" value="ECO:0007669"/>
    <property type="project" value="TreeGrafter"/>
</dbReference>
<dbReference type="Proteomes" id="UP000053989">
    <property type="component" value="Unassembled WGS sequence"/>
</dbReference>
<sequence length="753" mass="83017">MSRLIIKNLPSYLTPDGLREHFAQNGAPPGTITDLKISHKRDGTSRRSRRFGFVGFKTDKEAAAAMVWFDKTCVDSTRISIAVVEGGAKDAPAPYKRRRIDHDQSKMTATDPKEKKKQQQAPTQTNTKQRPNWIPSSKIPPRDEADAQPEAEEKSSDSQDNDAVSDLEWMKRHMTQGASAPERVFQQGEDGAPATMTTTTMTDEAEAPSPQDKDPTTATILQTARLFLRNLPFSCTDAELYELFQPLGEIEQVHIPLDSDSKQPKGVAYVKFKQLSFALAAYEALDQKPFQGRLLHILPAVECKGKSEMTDGDGRKRSLKDEHNAKRKAAAGHEFNWSMLYMNSDAIASSIADRLNIAKSDILNPEFDNAAVKLALAETHVIQETKTYLESQGLILSSFSSTARSDTTLLVKNIPYGTTSEQIREMFEAHGKLCRVVVPPAGTMAVVEFEHADEAKKAFRALAYRRVGNSIIYLEKGSLGMFQEVPMDADAFASTSTSTSTAFKPVTIPEQESLATVDEPPLSAGTTLFVKNLAFSTTSDRLRHIFGALPGFSFARIQTKPDPKRPGVPGADVPRLSMGYGFVGFKTPECAKSALKGMEGFVLDGHALHVKFAGRGKEDEEVSTVKAVSKSRTTKMIVKNVPFEATKKDIRELFGAHGQLKSVRLPKRFDARTCGFAFLDFLTRREAENAYATLKHTHLLGRHLVLDWAEEVEQDLGALRMKAGVGYGGGEEMPGRKRRLNLGEEPEEGAEGD</sequence>
<keyword evidence="4" id="KW-0539">Nucleus</keyword>
<dbReference type="FunCoup" id="A0A0C3DM35">
    <property type="interactions" value="844"/>
</dbReference>
<keyword evidence="9" id="KW-1185">Reference proteome</keyword>
<gene>
    <name evidence="8" type="ORF">SCLCIDRAFT_1215813</name>
</gene>
<dbReference type="InterPro" id="IPR012677">
    <property type="entry name" value="Nucleotide-bd_a/b_plait_sf"/>
</dbReference>
<keyword evidence="2" id="KW-0677">Repeat</keyword>
<dbReference type="SMART" id="SM00360">
    <property type="entry name" value="RRM"/>
    <property type="match status" value="5"/>
</dbReference>
<evidence type="ECO:0000259" key="7">
    <source>
        <dbReference type="PROSITE" id="PS50102"/>
    </source>
</evidence>
<keyword evidence="3 5" id="KW-0694">RNA-binding</keyword>
<comment type="subcellular location">
    <subcellularLocation>
        <location evidence="1">Nucleus</location>
    </subcellularLocation>
</comment>
<dbReference type="OrthoDB" id="439639at2759"/>
<evidence type="ECO:0000256" key="5">
    <source>
        <dbReference type="PROSITE-ProRule" id="PRU00176"/>
    </source>
</evidence>
<feature type="region of interest" description="Disordered" evidence="6">
    <location>
        <begin position="728"/>
        <end position="753"/>
    </location>
</feature>
<feature type="compositionally biased region" description="Basic and acidic residues" evidence="6">
    <location>
        <begin position="140"/>
        <end position="157"/>
    </location>
</feature>
<feature type="compositionally biased region" description="Polar residues" evidence="6">
    <location>
        <begin position="119"/>
        <end position="130"/>
    </location>
</feature>
<evidence type="ECO:0000313" key="9">
    <source>
        <dbReference type="Proteomes" id="UP000053989"/>
    </source>
</evidence>
<proteinExistence type="predicted"/>
<dbReference type="InterPro" id="IPR000504">
    <property type="entry name" value="RRM_dom"/>
</dbReference>
<name>A0A0C3DM35_9AGAM</name>
<dbReference type="Gene3D" id="3.30.70.330">
    <property type="match status" value="5"/>
</dbReference>
<feature type="domain" description="RRM" evidence="7">
    <location>
        <begin position="224"/>
        <end position="302"/>
    </location>
</feature>
<reference evidence="8 9" key="1">
    <citation type="submission" date="2014-04" db="EMBL/GenBank/DDBJ databases">
        <authorList>
            <consortium name="DOE Joint Genome Institute"/>
            <person name="Kuo A."/>
            <person name="Kohler A."/>
            <person name="Nagy L.G."/>
            <person name="Floudas D."/>
            <person name="Copeland A."/>
            <person name="Barry K.W."/>
            <person name="Cichocki N."/>
            <person name="Veneault-Fourrey C."/>
            <person name="LaButti K."/>
            <person name="Lindquist E.A."/>
            <person name="Lipzen A."/>
            <person name="Lundell T."/>
            <person name="Morin E."/>
            <person name="Murat C."/>
            <person name="Sun H."/>
            <person name="Tunlid A."/>
            <person name="Henrissat B."/>
            <person name="Grigoriev I.V."/>
            <person name="Hibbett D.S."/>
            <person name="Martin F."/>
            <person name="Nordberg H.P."/>
            <person name="Cantor M.N."/>
            <person name="Hua S.X."/>
        </authorList>
    </citation>
    <scope>NUCLEOTIDE SEQUENCE [LARGE SCALE GENOMIC DNA]</scope>
    <source>
        <strain evidence="8 9">Foug A</strain>
    </source>
</reference>
<feature type="domain" description="RRM" evidence="7">
    <location>
        <begin position="634"/>
        <end position="711"/>
    </location>
</feature>
<evidence type="ECO:0000256" key="2">
    <source>
        <dbReference type="ARBA" id="ARBA00022737"/>
    </source>
</evidence>
<evidence type="ECO:0000256" key="4">
    <source>
        <dbReference type="ARBA" id="ARBA00023242"/>
    </source>
</evidence>
<evidence type="ECO:0000256" key="1">
    <source>
        <dbReference type="ARBA" id="ARBA00004123"/>
    </source>
</evidence>
<dbReference type="CDD" id="cd12320">
    <property type="entry name" value="RRM6_RBM19_RRM5_MRD1"/>
    <property type="match status" value="1"/>
</dbReference>
<evidence type="ECO:0000256" key="6">
    <source>
        <dbReference type="SAM" id="MobiDB-lite"/>
    </source>
</evidence>
<dbReference type="InParanoid" id="A0A0C3DM35"/>
<dbReference type="PANTHER" id="PTHR48039:SF5">
    <property type="entry name" value="RNA-BINDING PROTEIN 28"/>
    <property type="match status" value="1"/>
</dbReference>
<feature type="domain" description="RRM" evidence="7">
    <location>
        <begin position="2"/>
        <end position="86"/>
    </location>
</feature>
<dbReference type="HOGENOM" id="CLU_008479_0_0_1"/>
<dbReference type="PROSITE" id="PS50102">
    <property type="entry name" value="RRM"/>
    <property type="match status" value="5"/>
</dbReference>
<feature type="region of interest" description="Disordered" evidence="6">
    <location>
        <begin position="92"/>
        <end position="163"/>
    </location>
</feature>
<dbReference type="InterPro" id="IPR051945">
    <property type="entry name" value="RRM_MRD1_RNA_proc_ribogen"/>
</dbReference>
<feature type="region of interest" description="Disordered" evidence="6">
    <location>
        <begin position="176"/>
        <end position="196"/>
    </location>
</feature>